<dbReference type="EMBL" id="CM056741">
    <property type="protein sequence ID" value="KAJ8681802.1"/>
    <property type="molecule type" value="Genomic_DNA"/>
</dbReference>
<evidence type="ECO:0000313" key="1">
    <source>
        <dbReference type="EMBL" id="KAJ8681802.1"/>
    </source>
</evidence>
<protein>
    <submittedName>
        <fullName evidence="1">Uncharacterized protein</fullName>
    </submittedName>
</protein>
<sequence>MKYPTLKFFHLQFPAQDSLGLELKKESDEVAIQARLIDQLEKEEQESRGGPSWPNIVHYSEVPLALPINECSEHDACDRHLIGGSAEQRVFPLVVLLSPGVNAAASFRPHQCYHAIAAAVDRVKSAKCEIANNDCVSTVWYNVSAYERACDV</sequence>
<proteinExistence type="predicted"/>
<reference evidence="1" key="1">
    <citation type="submission" date="2023-04" db="EMBL/GenBank/DDBJ databases">
        <title>A chromosome-level genome assembly of the parasitoid wasp Eretmocerus hayati.</title>
        <authorList>
            <person name="Zhong Y."/>
            <person name="Liu S."/>
            <person name="Liu Y."/>
        </authorList>
    </citation>
    <scope>NUCLEOTIDE SEQUENCE</scope>
    <source>
        <strain evidence="1">ZJU_SS_LIU_2023</strain>
    </source>
</reference>
<dbReference type="Proteomes" id="UP001239111">
    <property type="component" value="Chromosome 1"/>
</dbReference>
<accession>A0ACC2PEP4</accession>
<comment type="caution">
    <text evidence="1">The sequence shown here is derived from an EMBL/GenBank/DDBJ whole genome shotgun (WGS) entry which is preliminary data.</text>
</comment>
<name>A0ACC2PEP4_9HYME</name>
<organism evidence="1 2">
    <name type="scientific">Eretmocerus hayati</name>
    <dbReference type="NCBI Taxonomy" id="131215"/>
    <lineage>
        <taxon>Eukaryota</taxon>
        <taxon>Metazoa</taxon>
        <taxon>Ecdysozoa</taxon>
        <taxon>Arthropoda</taxon>
        <taxon>Hexapoda</taxon>
        <taxon>Insecta</taxon>
        <taxon>Pterygota</taxon>
        <taxon>Neoptera</taxon>
        <taxon>Endopterygota</taxon>
        <taxon>Hymenoptera</taxon>
        <taxon>Apocrita</taxon>
        <taxon>Proctotrupomorpha</taxon>
        <taxon>Chalcidoidea</taxon>
        <taxon>Aphelinidae</taxon>
        <taxon>Aphelininae</taxon>
        <taxon>Eretmocerus</taxon>
    </lineage>
</organism>
<gene>
    <name evidence="1" type="ORF">QAD02_017594</name>
</gene>
<keyword evidence="2" id="KW-1185">Reference proteome</keyword>
<evidence type="ECO:0000313" key="2">
    <source>
        <dbReference type="Proteomes" id="UP001239111"/>
    </source>
</evidence>